<dbReference type="KEGG" id="jeh:EJN90_01780"/>
<evidence type="ECO:0000313" key="3">
    <source>
        <dbReference type="EMBL" id="AZP03501.1"/>
    </source>
</evidence>
<sequence length="142" mass="15245">MTESKALYTTTAINTGGRDGESHLKDGSYSVKITTPKKLGGSDEGQNPEQLFALGYSACYNGALELKMKESDVSGKTRVTADVTLNSDPTDNGFKISVVLTVAVEGQSLETAKELADKAHAFCPYSKATRDNIVVDIEVEEY</sequence>
<evidence type="ECO:0000313" key="4">
    <source>
        <dbReference type="Proteomes" id="UP000273326"/>
    </source>
</evidence>
<protein>
    <submittedName>
        <fullName evidence="3">Organic hydroperoxide resistance protein</fullName>
    </submittedName>
</protein>
<dbReference type="AlphaFoldDB" id="A0A3Q9BJ12"/>
<dbReference type="InterPro" id="IPR003718">
    <property type="entry name" value="OsmC/Ohr_fam"/>
</dbReference>
<feature type="compositionally biased region" description="Polar residues" evidence="2">
    <location>
        <begin position="1"/>
        <end position="14"/>
    </location>
</feature>
<dbReference type="OrthoDB" id="9797508at2"/>
<feature type="region of interest" description="Disordered" evidence="2">
    <location>
        <begin position="1"/>
        <end position="28"/>
    </location>
</feature>
<dbReference type="PANTHER" id="PTHR33797">
    <property type="entry name" value="ORGANIC HYDROPEROXIDE RESISTANCE PROTEIN-LIKE"/>
    <property type="match status" value="1"/>
</dbReference>
<organism evidence="3 4">
    <name type="scientific">Jeotgalibaca ciconiae</name>
    <dbReference type="NCBI Taxonomy" id="2496265"/>
    <lineage>
        <taxon>Bacteria</taxon>
        <taxon>Bacillati</taxon>
        <taxon>Bacillota</taxon>
        <taxon>Bacilli</taxon>
        <taxon>Lactobacillales</taxon>
        <taxon>Carnobacteriaceae</taxon>
        <taxon>Jeotgalibaca</taxon>
    </lineage>
</organism>
<dbReference type="Gene3D" id="2.20.25.10">
    <property type="match status" value="1"/>
</dbReference>
<proteinExistence type="inferred from homology"/>
<dbReference type="Proteomes" id="UP000273326">
    <property type="component" value="Chromosome"/>
</dbReference>
<dbReference type="InterPro" id="IPR015946">
    <property type="entry name" value="KH_dom-like_a/b"/>
</dbReference>
<reference evidence="4" key="1">
    <citation type="submission" date="2018-12" db="EMBL/GenBank/DDBJ databases">
        <title>Complete genome sequencing of Jeotgalibaca sp. H21T32.</title>
        <authorList>
            <person name="Bae J.-W."/>
            <person name="Lee S.-Y."/>
        </authorList>
    </citation>
    <scope>NUCLEOTIDE SEQUENCE [LARGE SCALE GENOMIC DNA]</scope>
    <source>
        <strain evidence="4">H21T32</strain>
    </source>
</reference>
<dbReference type="SUPFAM" id="SSF82784">
    <property type="entry name" value="OsmC-like"/>
    <property type="match status" value="1"/>
</dbReference>
<evidence type="ECO:0000256" key="2">
    <source>
        <dbReference type="SAM" id="MobiDB-lite"/>
    </source>
</evidence>
<dbReference type="EMBL" id="CP034465">
    <property type="protein sequence ID" value="AZP03501.1"/>
    <property type="molecule type" value="Genomic_DNA"/>
</dbReference>
<dbReference type="PANTHER" id="PTHR33797:SF2">
    <property type="entry name" value="ORGANIC HYDROPEROXIDE RESISTANCE PROTEIN-LIKE"/>
    <property type="match status" value="1"/>
</dbReference>
<dbReference type="RefSeq" id="WP_126108592.1">
    <property type="nucleotide sequence ID" value="NZ_CP034465.1"/>
</dbReference>
<dbReference type="NCBIfam" id="TIGR03561">
    <property type="entry name" value="organ_hyd_perox"/>
    <property type="match status" value="1"/>
</dbReference>
<dbReference type="Gene3D" id="3.30.300.20">
    <property type="match status" value="1"/>
</dbReference>
<name>A0A3Q9BJ12_9LACT</name>
<dbReference type="InterPro" id="IPR036102">
    <property type="entry name" value="OsmC/Ohrsf"/>
</dbReference>
<dbReference type="InterPro" id="IPR019953">
    <property type="entry name" value="OHR"/>
</dbReference>
<accession>A0A3Q9BJ12</accession>
<dbReference type="Pfam" id="PF02566">
    <property type="entry name" value="OsmC"/>
    <property type="match status" value="1"/>
</dbReference>
<gene>
    <name evidence="3" type="ORF">EJN90_01780</name>
</gene>
<evidence type="ECO:0000256" key="1">
    <source>
        <dbReference type="ARBA" id="ARBA00007378"/>
    </source>
</evidence>
<keyword evidence="4" id="KW-1185">Reference proteome</keyword>
<comment type="similarity">
    <text evidence="1">Belongs to the OsmC/Ohr family.</text>
</comment>
<dbReference type="GO" id="GO:0006979">
    <property type="term" value="P:response to oxidative stress"/>
    <property type="evidence" value="ECO:0007669"/>
    <property type="project" value="InterPro"/>
</dbReference>